<comment type="caution">
    <text evidence="1">The sequence shown here is derived from an EMBL/GenBank/DDBJ whole genome shotgun (WGS) entry which is preliminary data.</text>
</comment>
<evidence type="ECO:0000313" key="2">
    <source>
        <dbReference type="Proteomes" id="UP000662373"/>
    </source>
</evidence>
<evidence type="ECO:0000313" key="1">
    <source>
        <dbReference type="EMBL" id="MBJ7882111.1"/>
    </source>
</evidence>
<reference evidence="1 2" key="1">
    <citation type="submission" date="2020-09" db="EMBL/GenBank/DDBJ databases">
        <title>Draft genome of Gelidibacter salicanalis PAMC21136.</title>
        <authorList>
            <person name="Park H."/>
        </authorList>
    </citation>
    <scope>NUCLEOTIDE SEQUENCE [LARGE SCALE GENOMIC DNA]</scope>
    <source>
        <strain evidence="1 2">PAMC21136</strain>
    </source>
</reference>
<protein>
    <submittedName>
        <fullName evidence="1">Uncharacterized protein</fullName>
    </submittedName>
</protein>
<proteinExistence type="predicted"/>
<organism evidence="1 2">
    <name type="scientific">Gelidibacter salicanalis</name>
    <dbReference type="NCBI Taxonomy" id="291193"/>
    <lineage>
        <taxon>Bacteria</taxon>
        <taxon>Pseudomonadati</taxon>
        <taxon>Bacteroidota</taxon>
        <taxon>Flavobacteriia</taxon>
        <taxon>Flavobacteriales</taxon>
        <taxon>Flavobacteriaceae</taxon>
        <taxon>Gelidibacter</taxon>
    </lineage>
</organism>
<dbReference type="AlphaFoldDB" id="A0A934KMI6"/>
<sequence>MAKIISVRFLEVPEKINVGDNDTDVTVVTTIEFHELDILGKIEYCLHLFVYDVHGNIDPLLIVSNWDESSIVSIETSLDRRDDYLGKASVIFKADKELLTIKTPMALKLGSIDSRSTYYTRRLEVFATATPAFGRISKWSEPYDTQFRY</sequence>
<name>A0A934KMI6_9FLAO</name>
<dbReference type="RefSeq" id="WP_199601556.1">
    <property type="nucleotide sequence ID" value="NZ_JAEHJZ010000038.1"/>
</dbReference>
<accession>A0A934KMI6</accession>
<gene>
    <name evidence="1" type="ORF">JEM65_15860</name>
</gene>
<dbReference type="Proteomes" id="UP000662373">
    <property type="component" value="Unassembled WGS sequence"/>
</dbReference>
<dbReference type="EMBL" id="JAEHJZ010000038">
    <property type="protein sequence ID" value="MBJ7882111.1"/>
    <property type="molecule type" value="Genomic_DNA"/>
</dbReference>
<keyword evidence="2" id="KW-1185">Reference proteome</keyword>